<dbReference type="PANTHER" id="PTHR23206:SF8">
    <property type="entry name" value="ANKYRIN REPEAT AND KH DOMAIN-CONTAINING 1"/>
    <property type="match status" value="1"/>
</dbReference>
<dbReference type="GO" id="GO:0005737">
    <property type="term" value="C:cytoplasm"/>
    <property type="evidence" value="ECO:0007669"/>
    <property type="project" value="TreeGrafter"/>
</dbReference>
<dbReference type="Pfam" id="PF12796">
    <property type="entry name" value="Ank_2"/>
    <property type="match status" value="1"/>
</dbReference>
<dbReference type="PRINTS" id="PR01415">
    <property type="entry name" value="ANKYRIN"/>
</dbReference>
<accession>A0A914X8U4</accession>
<evidence type="ECO:0000256" key="1">
    <source>
        <dbReference type="ARBA" id="ARBA00022737"/>
    </source>
</evidence>
<dbReference type="Gene3D" id="1.25.40.20">
    <property type="entry name" value="Ankyrin repeat-containing domain"/>
    <property type="match status" value="2"/>
</dbReference>
<dbReference type="SMART" id="SM00248">
    <property type="entry name" value="ANK"/>
    <property type="match status" value="4"/>
</dbReference>
<dbReference type="InterPro" id="IPR051631">
    <property type="entry name" value="Ankyrin-KH/SAM_domain"/>
</dbReference>
<dbReference type="WBParaSite" id="PSAMB.scaffold7260size7938.g29866.t1">
    <property type="protein sequence ID" value="PSAMB.scaffold7260size7938.g29866.t1"/>
    <property type="gene ID" value="PSAMB.scaffold7260size7938.g29866"/>
</dbReference>
<dbReference type="Pfam" id="PF13637">
    <property type="entry name" value="Ank_4"/>
    <property type="match status" value="1"/>
</dbReference>
<dbReference type="PANTHER" id="PTHR23206">
    <property type="entry name" value="MASK PROTEIN"/>
    <property type="match status" value="1"/>
</dbReference>
<protein>
    <submittedName>
        <fullName evidence="5">Uncharacterized protein</fullName>
    </submittedName>
</protein>
<proteinExistence type="predicted"/>
<keyword evidence="1" id="KW-0677">Repeat</keyword>
<dbReference type="SUPFAM" id="SSF48403">
    <property type="entry name" value="Ankyrin repeat"/>
    <property type="match status" value="1"/>
</dbReference>
<dbReference type="InterPro" id="IPR036770">
    <property type="entry name" value="Ankyrin_rpt-contain_sf"/>
</dbReference>
<evidence type="ECO:0000313" key="5">
    <source>
        <dbReference type="WBParaSite" id="PSAMB.scaffold7260size7938.g29866.t1"/>
    </source>
</evidence>
<dbReference type="GO" id="GO:0045087">
    <property type="term" value="P:innate immune response"/>
    <property type="evidence" value="ECO:0007669"/>
    <property type="project" value="TreeGrafter"/>
</dbReference>
<dbReference type="PROSITE" id="PS50297">
    <property type="entry name" value="ANK_REP_REGION"/>
    <property type="match status" value="3"/>
</dbReference>
<dbReference type="InterPro" id="IPR002110">
    <property type="entry name" value="Ankyrin_rpt"/>
</dbReference>
<organism evidence="4 5">
    <name type="scientific">Plectus sambesii</name>
    <dbReference type="NCBI Taxonomy" id="2011161"/>
    <lineage>
        <taxon>Eukaryota</taxon>
        <taxon>Metazoa</taxon>
        <taxon>Ecdysozoa</taxon>
        <taxon>Nematoda</taxon>
        <taxon>Chromadorea</taxon>
        <taxon>Plectida</taxon>
        <taxon>Plectina</taxon>
        <taxon>Plectoidea</taxon>
        <taxon>Plectidae</taxon>
        <taxon>Plectus</taxon>
    </lineage>
</organism>
<dbReference type="PROSITE" id="PS50088">
    <property type="entry name" value="ANK_REPEAT"/>
    <property type="match status" value="3"/>
</dbReference>
<keyword evidence="4" id="KW-1185">Reference proteome</keyword>
<feature type="repeat" description="ANK" evidence="3">
    <location>
        <begin position="272"/>
        <end position="304"/>
    </location>
</feature>
<evidence type="ECO:0000313" key="4">
    <source>
        <dbReference type="Proteomes" id="UP000887566"/>
    </source>
</evidence>
<feature type="repeat" description="ANK" evidence="3">
    <location>
        <begin position="338"/>
        <end position="370"/>
    </location>
</feature>
<keyword evidence="2 3" id="KW-0040">ANK repeat</keyword>
<dbReference type="AlphaFoldDB" id="A0A914X8U4"/>
<reference evidence="5" key="1">
    <citation type="submission" date="2022-11" db="UniProtKB">
        <authorList>
            <consortium name="WormBaseParasite"/>
        </authorList>
    </citation>
    <scope>IDENTIFICATION</scope>
</reference>
<sequence>MQVFELEVQPTTLPTNILFFLGTLLKALKSERSWRQSSVSDDTTTRIAVEEVPTKNRSQQYAGHFNPTMADDECAVHGVDTATLNELSDRLSESAEARVEGSDVDDQSTAEMQFGFFGNSASSAAAADPSALLPDFTNLDAETQERLQALLQAAGIAKAAQDGHVVPSAAMFADPEVLRRLSTSVSCALDEAADALTRMKGSAGGSASLTDSSADVAAADPSLAFGFTPNGAPVNVEDGESLLSLACSAGYYELAQVLLAMRTNIEDRGSKNDCTPLMEAASAGHFDIVKLLLAHGADSNAQSSTGNTPLMYACAGGHEDVVKALLESNADVEIRNENGHCPLMEAASAGHVNIAKYLVNAGASVQSVNAAEFKVGLTLTQKEIKGPPPPILI</sequence>
<dbReference type="FunFam" id="1.25.40.20:FF:000131">
    <property type="entry name" value="ankyrin repeat domain-containing protein 17 isoform X1"/>
    <property type="match status" value="1"/>
</dbReference>
<evidence type="ECO:0000256" key="2">
    <source>
        <dbReference type="ARBA" id="ARBA00023043"/>
    </source>
</evidence>
<evidence type="ECO:0000256" key="3">
    <source>
        <dbReference type="PROSITE-ProRule" id="PRU00023"/>
    </source>
</evidence>
<dbReference type="Proteomes" id="UP000887566">
    <property type="component" value="Unplaced"/>
</dbReference>
<name>A0A914X8U4_9BILA</name>
<feature type="repeat" description="ANK" evidence="3">
    <location>
        <begin position="305"/>
        <end position="337"/>
    </location>
</feature>